<dbReference type="Pfam" id="PF00407">
    <property type="entry name" value="Bet_v_1"/>
    <property type="match status" value="1"/>
</dbReference>
<evidence type="ECO:0000313" key="2">
    <source>
        <dbReference type="EMBL" id="JAU93668.1"/>
    </source>
</evidence>
<dbReference type="InterPro" id="IPR051761">
    <property type="entry name" value="MLP-like_ligand-binding"/>
</dbReference>
<gene>
    <name evidence="2" type="ORF">MP_TR15946_c0_g1_i1_g.45389</name>
</gene>
<dbReference type="SMART" id="SM01037">
    <property type="entry name" value="Bet_v_1"/>
    <property type="match status" value="1"/>
</dbReference>
<dbReference type="EMBL" id="GEVM01012270">
    <property type="protein sequence ID" value="JAU93668.1"/>
    <property type="molecule type" value="Transcribed_RNA"/>
</dbReference>
<reference evidence="2" key="1">
    <citation type="submission" date="2016-07" db="EMBL/GenBank/DDBJ databases">
        <title>De novo transcriptome assembly of four accessions of the metal hyperaccumulator plant Noccaea caerulescens.</title>
        <authorList>
            <person name="Blande D."/>
            <person name="Halimaa P."/>
            <person name="Tervahauta A.I."/>
            <person name="Aarts M.G."/>
            <person name="Karenlampi S.O."/>
        </authorList>
    </citation>
    <scope>NUCLEOTIDE SEQUENCE</scope>
</reference>
<dbReference type="Gene3D" id="3.30.530.20">
    <property type="match status" value="1"/>
</dbReference>
<feature type="domain" description="Bet v I/Major latex protein" evidence="1">
    <location>
        <begin position="41"/>
        <end position="192"/>
    </location>
</feature>
<proteinExistence type="predicted"/>
<sequence length="193" mass="22107">MSSRQCDPGAKERRRELIPSQKPKTLRDYRILQRRSRMTEPGIHILEATVELKSSAESFFDILVGRPHHVTNATPSKIHGAELHEGELGQVGSVVGWKYFHDGEIKALKQATESIDPENNRVTYNVLEGDLLKEYKSFKIIFQVTPKEGETGSVAYWKFEYEKISEEVGHPETLLQFKVEMSKEIDEHLQLGE</sequence>
<evidence type="ECO:0000259" key="1">
    <source>
        <dbReference type="SMART" id="SM01037"/>
    </source>
</evidence>
<dbReference type="GO" id="GO:0006952">
    <property type="term" value="P:defense response"/>
    <property type="evidence" value="ECO:0007669"/>
    <property type="project" value="InterPro"/>
</dbReference>
<dbReference type="AlphaFoldDB" id="A0A1J3JNP2"/>
<dbReference type="InterPro" id="IPR023393">
    <property type="entry name" value="START-like_dom_sf"/>
</dbReference>
<accession>A0A1J3JNP2</accession>
<dbReference type="SUPFAM" id="SSF55961">
    <property type="entry name" value="Bet v1-like"/>
    <property type="match status" value="1"/>
</dbReference>
<dbReference type="PANTHER" id="PTHR31907">
    <property type="entry name" value="MLP-LIKE PROTEIN 423"/>
    <property type="match status" value="1"/>
</dbReference>
<organism evidence="2">
    <name type="scientific">Noccaea caerulescens</name>
    <name type="common">Alpine penny-cress</name>
    <name type="synonym">Thlaspi caerulescens</name>
    <dbReference type="NCBI Taxonomy" id="107243"/>
    <lineage>
        <taxon>Eukaryota</taxon>
        <taxon>Viridiplantae</taxon>
        <taxon>Streptophyta</taxon>
        <taxon>Embryophyta</taxon>
        <taxon>Tracheophyta</taxon>
        <taxon>Spermatophyta</taxon>
        <taxon>Magnoliopsida</taxon>
        <taxon>eudicotyledons</taxon>
        <taxon>Gunneridae</taxon>
        <taxon>Pentapetalae</taxon>
        <taxon>rosids</taxon>
        <taxon>malvids</taxon>
        <taxon>Brassicales</taxon>
        <taxon>Brassicaceae</taxon>
        <taxon>Coluteocarpeae</taxon>
        <taxon>Noccaea</taxon>
    </lineage>
</organism>
<dbReference type="InterPro" id="IPR000916">
    <property type="entry name" value="Bet_v_I/MLP"/>
</dbReference>
<name>A0A1J3JNP2_NOCCA</name>
<protein>
    <submittedName>
        <fullName evidence="2">MLP-like protein 43</fullName>
    </submittedName>
</protein>
<dbReference type="CDD" id="cd07816">
    <property type="entry name" value="Bet_v1-like"/>
    <property type="match status" value="1"/>
</dbReference>